<feature type="domain" description="Secretion system C-terminal sorting" evidence="3">
    <location>
        <begin position="757"/>
        <end position="828"/>
    </location>
</feature>
<dbReference type="Proteomes" id="UP000285517">
    <property type="component" value="Chromosome"/>
</dbReference>
<dbReference type="Pfam" id="PF18962">
    <property type="entry name" value="Por_Secre_tail"/>
    <property type="match status" value="1"/>
</dbReference>
<protein>
    <submittedName>
        <fullName evidence="4">T9SS type A sorting domain-containing protein</fullName>
    </submittedName>
</protein>
<dbReference type="NCBIfam" id="TIGR04183">
    <property type="entry name" value="Por_Secre_tail"/>
    <property type="match status" value="1"/>
</dbReference>
<dbReference type="EMBL" id="CP034951">
    <property type="protein sequence ID" value="QAA81925.1"/>
    <property type="molecule type" value="Genomic_DNA"/>
</dbReference>
<reference evidence="4 5" key="1">
    <citation type="submission" date="2019-01" db="EMBL/GenBank/DDBJ databases">
        <title>Complete genome sequencing of Aequorivita sp. H23M31.</title>
        <authorList>
            <person name="Bae J.-W."/>
        </authorList>
    </citation>
    <scope>NUCLEOTIDE SEQUENCE [LARGE SCALE GENOMIC DNA]</scope>
    <source>
        <strain evidence="4 5">H23M31</strain>
    </source>
</reference>
<keyword evidence="1 2" id="KW-0732">Signal</keyword>
<evidence type="ECO:0000313" key="5">
    <source>
        <dbReference type="Proteomes" id="UP000285517"/>
    </source>
</evidence>
<gene>
    <name evidence="4" type="ORF">EI546_09410</name>
</gene>
<organism evidence="4 5">
    <name type="scientific">Aequorivita ciconiae</name>
    <dbReference type="NCBI Taxonomy" id="2494375"/>
    <lineage>
        <taxon>Bacteria</taxon>
        <taxon>Pseudomonadati</taxon>
        <taxon>Bacteroidota</taxon>
        <taxon>Flavobacteriia</taxon>
        <taxon>Flavobacteriales</taxon>
        <taxon>Flavobacteriaceae</taxon>
        <taxon>Aequorivita</taxon>
    </lineage>
</organism>
<keyword evidence="5" id="KW-1185">Reference proteome</keyword>
<dbReference type="InterPro" id="IPR026444">
    <property type="entry name" value="Secre_tail"/>
</dbReference>
<proteinExistence type="predicted"/>
<evidence type="ECO:0000259" key="3">
    <source>
        <dbReference type="Pfam" id="PF18962"/>
    </source>
</evidence>
<dbReference type="OrthoDB" id="1652165at2"/>
<evidence type="ECO:0000313" key="4">
    <source>
        <dbReference type="EMBL" id="QAA81925.1"/>
    </source>
</evidence>
<sequence length="834" mass="91138">MKKFTFLFFTIMITAFSWQGTAQGVTDYVTINASGFNHDVIAEGAGLGILNRTNIAFDNDKHYLYAEDFSQLIGANPPAGTGLPNNGLLANLLPDGPASYQLQPYGNGILTANNTLQLKNTESKVLTFSTPIALRDLYLLHASGHGPTTINGTITFEDDTTQPISDFTSEDWVSGSNNIAYKKRMRVKREDILIIGIRYTYYTDDTHFYQTKLPINEVNFYKKVKSITLTCTAGTNSNSRFNLMAISGKVAPKYIYQDGAWINNLDPSGVSTANDDILVVNGTTSFTADTEARNITIRTGAILNIPHVLRISGDIHNNGDLIFVSDENGTGEIGSLAPTTIITGKVTVQRHTSNKRAYRIVSSAVTTTNFIRDNWQEGTNNPDHNTNIDPNEGFGTHITGSDPNLGFDVTQTGNKSMYTVDVESQHYVEVPNTNAITLKAGDPYLLMVRGDRSIDLNFNDSQGSTVLRATGSLAIGNQTQNFPQANPAPAEGYGFVMFGNPYQCAVNMKTVLANSNNLKVDEYYVYDPTLATVGAWVTVNLLSGSNNTSGSQANEFLQPGQGAQIAMASLGTSAINFREIDKTPGEYTQTSATGSTHTASDMLTVRMYKTENFNNGGPVHDSFGIIFAEDYNNEVDNNDALKPMNFYENLGVENNGAYLSIERRAMPEEGEIYSMYSTGYSYTAYTLTLKVEGLDSVSLYLEDNFTGTSTLLDQGENSYDFSVDKNIPASIATDRFSIRTEQRLGVDNPSLLDGIRLFPNPINDNVFNITAPKLNGETTVISVNDMLGREVMSSEQTFSGNTLKVELPADLNSGIYMVTISSNGESQSIRVIKR</sequence>
<feature type="signal peptide" evidence="2">
    <location>
        <begin position="1"/>
        <end position="22"/>
    </location>
</feature>
<feature type="chain" id="PRO_5019345148" evidence="2">
    <location>
        <begin position="23"/>
        <end position="834"/>
    </location>
</feature>
<accession>A0A410G3Y2</accession>
<dbReference type="AlphaFoldDB" id="A0A410G3Y2"/>
<evidence type="ECO:0000256" key="2">
    <source>
        <dbReference type="SAM" id="SignalP"/>
    </source>
</evidence>
<dbReference type="RefSeq" id="WP_128250306.1">
    <property type="nucleotide sequence ID" value="NZ_CP034951.1"/>
</dbReference>
<name>A0A410G3Y2_9FLAO</name>
<dbReference type="KEGG" id="aev:EI546_09410"/>
<evidence type="ECO:0000256" key="1">
    <source>
        <dbReference type="ARBA" id="ARBA00022729"/>
    </source>
</evidence>